<keyword evidence="9" id="KW-0175">Coiled coil</keyword>
<keyword evidence="6" id="KW-0653">Protein transport</keyword>
<dbReference type="GO" id="GO:0016020">
    <property type="term" value="C:membrane"/>
    <property type="evidence" value="ECO:0007669"/>
    <property type="project" value="UniProtKB-SubCell"/>
</dbReference>
<feature type="transmembrane region" description="Helical" evidence="10">
    <location>
        <begin position="37"/>
        <end position="55"/>
    </location>
</feature>
<dbReference type="OrthoDB" id="776474at2759"/>
<dbReference type="RefSeq" id="XP_010935579.1">
    <property type="nucleotide sequence ID" value="XM_010937277.2"/>
</dbReference>
<keyword evidence="11" id="KW-1185">Reference proteome</keyword>
<keyword evidence="5" id="KW-0571">Peptide transport</keyword>
<dbReference type="InParanoid" id="A0A6I9S1I4"/>
<dbReference type="AlphaFoldDB" id="A0A6I9S1I4"/>
<evidence type="ECO:0000256" key="5">
    <source>
        <dbReference type="ARBA" id="ARBA00022856"/>
    </source>
</evidence>
<evidence type="ECO:0000256" key="7">
    <source>
        <dbReference type="ARBA" id="ARBA00022989"/>
    </source>
</evidence>
<dbReference type="Pfam" id="PF03169">
    <property type="entry name" value="OPT"/>
    <property type="match status" value="1"/>
</dbReference>
<reference evidence="12" key="1">
    <citation type="submission" date="2025-08" db="UniProtKB">
        <authorList>
            <consortium name="RefSeq"/>
        </authorList>
    </citation>
    <scope>IDENTIFICATION</scope>
</reference>
<dbReference type="GO" id="GO:0015031">
    <property type="term" value="P:protein transport"/>
    <property type="evidence" value="ECO:0007669"/>
    <property type="project" value="UniProtKB-KW"/>
</dbReference>
<evidence type="ECO:0000256" key="3">
    <source>
        <dbReference type="ARBA" id="ARBA00022448"/>
    </source>
</evidence>
<name>A0A6I9S1I4_ELAGV</name>
<evidence type="ECO:0000313" key="11">
    <source>
        <dbReference type="Proteomes" id="UP000504607"/>
    </source>
</evidence>
<dbReference type="InterPro" id="IPR004648">
    <property type="entry name" value="Oligpept_transpt"/>
</dbReference>
<evidence type="ECO:0000256" key="8">
    <source>
        <dbReference type="ARBA" id="ARBA00023136"/>
    </source>
</evidence>
<dbReference type="GO" id="GO:0035673">
    <property type="term" value="F:oligopeptide transmembrane transporter activity"/>
    <property type="evidence" value="ECO:0007669"/>
    <property type="project" value="InterPro"/>
</dbReference>
<evidence type="ECO:0000256" key="10">
    <source>
        <dbReference type="SAM" id="Phobius"/>
    </source>
</evidence>
<gene>
    <name evidence="12" type="primary">LOC105055460</name>
</gene>
<feature type="transmembrane region" description="Helical" evidence="10">
    <location>
        <begin position="200"/>
        <end position="222"/>
    </location>
</feature>
<evidence type="ECO:0000256" key="4">
    <source>
        <dbReference type="ARBA" id="ARBA00022692"/>
    </source>
</evidence>
<comment type="similarity">
    <text evidence="2">Belongs to the oligopeptide OPT transporter (TC 2.A.67.1) family.</text>
</comment>
<evidence type="ECO:0000256" key="2">
    <source>
        <dbReference type="ARBA" id="ARBA00005484"/>
    </source>
</evidence>
<evidence type="ECO:0000256" key="1">
    <source>
        <dbReference type="ARBA" id="ARBA00004141"/>
    </source>
</evidence>
<feature type="transmembrane region" description="Helical" evidence="10">
    <location>
        <begin position="272"/>
        <end position="293"/>
    </location>
</feature>
<protein>
    <submittedName>
        <fullName evidence="12">Oligopeptide transporter 5-like</fullName>
    </submittedName>
</protein>
<accession>A0A6I9S1I4</accession>
<organism evidence="11 12">
    <name type="scientific">Elaeis guineensis var. tenera</name>
    <name type="common">Oil palm</name>
    <dbReference type="NCBI Taxonomy" id="51953"/>
    <lineage>
        <taxon>Eukaryota</taxon>
        <taxon>Viridiplantae</taxon>
        <taxon>Streptophyta</taxon>
        <taxon>Embryophyta</taxon>
        <taxon>Tracheophyta</taxon>
        <taxon>Spermatophyta</taxon>
        <taxon>Magnoliopsida</taxon>
        <taxon>Liliopsida</taxon>
        <taxon>Arecaceae</taxon>
        <taxon>Arecoideae</taxon>
        <taxon>Cocoseae</taxon>
        <taxon>Elaeidinae</taxon>
        <taxon>Elaeis</taxon>
    </lineage>
</organism>
<comment type="subcellular location">
    <subcellularLocation>
        <location evidence="1">Membrane</location>
        <topology evidence="1">Multi-pass membrane protein</topology>
    </subcellularLocation>
</comment>
<feature type="transmembrane region" description="Helical" evidence="10">
    <location>
        <begin position="143"/>
        <end position="160"/>
    </location>
</feature>
<dbReference type="GeneID" id="105055460"/>
<proteinExistence type="inferred from homology"/>
<dbReference type="Proteomes" id="UP000504607">
    <property type="component" value="Chromosome 1"/>
</dbReference>
<keyword evidence="8 10" id="KW-0472">Membrane</keyword>
<dbReference type="NCBIfam" id="TIGR00728">
    <property type="entry name" value="OPT_sfam"/>
    <property type="match status" value="1"/>
</dbReference>
<dbReference type="InterPro" id="IPR004813">
    <property type="entry name" value="OPT"/>
</dbReference>
<dbReference type="KEGG" id="egu:105055460"/>
<evidence type="ECO:0000256" key="9">
    <source>
        <dbReference type="SAM" id="Coils"/>
    </source>
</evidence>
<keyword evidence="7 10" id="KW-1133">Transmembrane helix</keyword>
<keyword evidence="4 10" id="KW-0812">Transmembrane</keyword>
<evidence type="ECO:0000313" key="12">
    <source>
        <dbReference type="RefSeq" id="XP_010935579.1"/>
    </source>
</evidence>
<evidence type="ECO:0000256" key="6">
    <source>
        <dbReference type="ARBA" id="ARBA00022927"/>
    </source>
</evidence>
<sequence length="666" mass="74873">MAEKEEGVINDSPIEEVRLTVPPTDDNTLPVLTFRTWVLGIPGCIILSMLNQYFYYRQALVYIPSQCVTIILYFIAKLMAKRLPRKQVRIPGTLWSFSLNPGPFNMKEHCLLSFLANAGSIFPYAFELVAVVKAFYHRNVRPLPAFLVVIATQFLGYGFAGVCTKFLVHNPYMWWPATLVDVSFYRAIHETEKRRKGQLTRLQFFFIVAVSSFAYHIVPVYFFPSVTALSFICWIWKDSVTAQQIGSGQKGLGLGSFALDWMTTSSFLGTPLATPMFVICNMFIGFIIILYVITPISYWTNVYNAKRFPIFSLEMFDADGQKYNISRIIDEKLQLDEAAYNNYSKLYFSIFYPYSKGFTFACLTSSIAHFALFYGRYAIENETDGRQNQATCGKKEAGVWGRTFTTAQKAPDVTPDCRYVGGLALIYSMFELEAGYRRFRDVRAAWKDRAETAEAEKVVLVEQLKLSIDREARLEEEISYLTDALDGCVSELEAECEQLRVSLKNLAKAEENLSTAQANADIAKVEAESAKEVLGRAVEDFHGSDEYREEILESGFASYRVGYEDTRDAVQGLYPELDLSSVVLPGSEGQVTEEVADPTSGDHTAVEEAVPKQVTEAAFLVVMASVLQVQDIYGISWWGLEIDDHCPLAKCPTEPGIAVEGCPVLK</sequence>
<feature type="transmembrane region" description="Helical" evidence="10">
    <location>
        <begin position="61"/>
        <end position="80"/>
    </location>
</feature>
<feature type="coiled-coil region" evidence="9">
    <location>
        <begin position="489"/>
        <end position="526"/>
    </location>
</feature>
<keyword evidence="3" id="KW-0813">Transport</keyword>
<dbReference type="PANTHER" id="PTHR22601">
    <property type="entry name" value="ISP4 LIKE PROTEIN"/>
    <property type="match status" value="1"/>
</dbReference>